<dbReference type="Pfam" id="PF13456">
    <property type="entry name" value="RVT_3"/>
    <property type="match status" value="1"/>
</dbReference>
<protein>
    <recommendedName>
        <fullName evidence="1">RNase H type-1 domain-containing protein</fullName>
    </recommendedName>
</protein>
<evidence type="ECO:0000313" key="2">
    <source>
        <dbReference type="EMBL" id="KAK5833655.1"/>
    </source>
</evidence>
<dbReference type="PANTHER" id="PTHR47074">
    <property type="entry name" value="BNAC02G40300D PROTEIN"/>
    <property type="match status" value="1"/>
</dbReference>
<proteinExistence type="predicted"/>
<sequence>MDLDAVQERLPSHLIGVERWRPSDGCSLKINFDATYRAPSKASCRRIVIRNAVSLGLDLGFQDVVVEGDALIVILKVLSPMSDNSVLGAYIRDNKLWVRSFRRCVFKHMLREGNIVAHLLAIEILKGGNSYYLNGRVLDFTLLAVESDQRFVFRGKKRGMGRTLWGTFR</sequence>
<name>A0ABR0Q2X7_GOSAR</name>
<keyword evidence="3" id="KW-1185">Reference proteome</keyword>
<comment type="caution">
    <text evidence="2">The sequence shown here is derived from an EMBL/GenBank/DDBJ whole genome shotgun (WGS) entry which is preliminary data.</text>
</comment>
<dbReference type="CDD" id="cd06222">
    <property type="entry name" value="RNase_H_like"/>
    <property type="match status" value="1"/>
</dbReference>
<dbReference type="PANTHER" id="PTHR47074:SF61">
    <property type="entry name" value="RNASE H TYPE-1 DOMAIN-CONTAINING PROTEIN"/>
    <property type="match status" value="1"/>
</dbReference>
<gene>
    <name evidence="2" type="ORF">PVK06_017508</name>
</gene>
<feature type="domain" description="RNase H type-1" evidence="1">
    <location>
        <begin position="51"/>
        <end position="121"/>
    </location>
</feature>
<dbReference type="Proteomes" id="UP001358586">
    <property type="component" value="Chromosome 5"/>
</dbReference>
<dbReference type="EMBL" id="JARKNE010000005">
    <property type="protein sequence ID" value="KAK5833655.1"/>
    <property type="molecule type" value="Genomic_DNA"/>
</dbReference>
<evidence type="ECO:0000313" key="3">
    <source>
        <dbReference type="Proteomes" id="UP001358586"/>
    </source>
</evidence>
<reference evidence="2 3" key="1">
    <citation type="submission" date="2023-03" db="EMBL/GenBank/DDBJ databases">
        <title>WGS of Gossypium arboreum.</title>
        <authorList>
            <person name="Yu D."/>
        </authorList>
    </citation>
    <scope>NUCLEOTIDE SEQUENCE [LARGE SCALE GENOMIC DNA]</scope>
    <source>
        <tissue evidence="2">Leaf</tissue>
    </source>
</reference>
<evidence type="ECO:0000259" key="1">
    <source>
        <dbReference type="Pfam" id="PF13456"/>
    </source>
</evidence>
<accession>A0ABR0Q2X7</accession>
<dbReference type="InterPro" id="IPR052929">
    <property type="entry name" value="RNase_H-like_EbsB-rel"/>
</dbReference>
<dbReference type="InterPro" id="IPR044730">
    <property type="entry name" value="RNase_H-like_dom_plant"/>
</dbReference>
<dbReference type="InterPro" id="IPR002156">
    <property type="entry name" value="RNaseH_domain"/>
</dbReference>
<organism evidence="2 3">
    <name type="scientific">Gossypium arboreum</name>
    <name type="common">Tree cotton</name>
    <name type="synonym">Gossypium nanking</name>
    <dbReference type="NCBI Taxonomy" id="29729"/>
    <lineage>
        <taxon>Eukaryota</taxon>
        <taxon>Viridiplantae</taxon>
        <taxon>Streptophyta</taxon>
        <taxon>Embryophyta</taxon>
        <taxon>Tracheophyta</taxon>
        <taxon>Spermatophyta</taxon>
        <taxon>Magnoliopsida</taxon>
        <taxon>eudicotyledons</taxon>
        <taxon>Gunneridae</taxon>
        <taxon>Pentapetalae</taxon>
        <taxon>rosids</taxon>
        <taxon>malvids</taxon>
        <taxon>Malvales</taxon>
        <taxon>Malvaceae</taxon>
        <taxon>Malvoideae</taxon>
        <taxon>Gossypium</taxon>
    </lineage>
</organism>